<feature type="region of interest" description="Disordered" evidence="1">
    <location>
        <begin position="262"/>
        <end position="335"/>
    </location>
</feature>
<evidence type="ECO:0000256" key="1">
    <source>
        <dbReference type="SAM" id="MobiDB-lite"/>
    </source>
</evidence>
<proteinExistence type="predicted"/>
<feature type="compositionally biased region" description="Basic and acidic residues" evidence="1">
    <location>
        <begin position="268"/>
        <end position="294"/>
    </location>
</feature>
<keyword evidence="3" id="KW-1185">Reference proteome</keyword>
<evidence type="ECO:0000313" key="3">
    <source>
        <dbReference type="Proteomes" id="UP001369815"/>
    </source>
</evidence>
<evidence type="ECO:0008006" key="4">
    <source>
        <dbReference type="Google" id="ProtNLM"/>
    </source>
</evidence>
<dbReference type="GO" id="GO:0016616">
    <property type="term" value="F:oxidoreductase activity, acting on the CH-OH group of donors, NAD or NADP as acceptor"/>
    <property type="evidence" value="ECO:0007669"/>
    <property type="project" value="TreeGrafter"/>
</dbReference>
<dbReference type="AlphaFoldDB" id="A0AAX6ML22"/>
<dbReference type="InterPro" id="IPR052184">
    <property type="entry name" value="SDR_enzymes"/>
</dbReference>
<sequence length="335" mass="36947">MRKFEFLRQLSKIPGATVIGLVRNKEAAEKKVASEIGSSNITILHGDLSDYESLKKAAEDTAKITGGSLDYLIANAAFISQKTAFLTLYDLAHDPKGFDEDLETSFKTNVHGNIHLINLFLPLIRKGEAKKVISISTGLADFDLTRKYNLAIGAPYAMSKAALNVAIAKFHAQFQSEGILFLSISPGVVATEANTHAHLAGKELENAQKMFASFAEYAPNFKGPITPEESVKMVWNVINESSLERGDGGALDPSSQRLINQTGQGRTMDLESDNRPLVDEGRSGYEITWKEKSQRPRPSTAPKPKPNPEDSSQNRRKSARDDQQHRGRRAIPHRF</sequence>
<dbReference type="InterPro" id="IPR002347">
    <property type="entry name" value="SDR_fam"/>
</dbReference>
<evidence type="ECO:0000313" key="2">
    <source>
        <dbReference type="EMBL" id="KAK6953319.1"/>
    </source>
</evidence>
<dbReference type="Pfam" id="PF00106">
    <property type="entry name" value="adh_short"/>
    <property type="match status" value="1"/>
</dbReference>
<name>A0AAX6ML22_9PEZI</name>
<dbReference type="PANTHER" id="PTHR45458:SF3">
    <property type="entry name" value="CHAIN DEHYDROGENASE (ATSC), PUTATIVE-RELATED"/>
    <property type="match status" value="1"/>
</dbReference>
<dbReference type="PANTHER" id="PTHR45458">
    <property type="entry name" value="SHORT-CHAIN DEHYDROGENASE/REDUCTASE SDR"/>
    <property type="match status" value="1"/>
</dbReference>
<gene>
    <name evidence="2" type="ORF">Daesc_005621</name>
</gene>
<organism evidence="2 3">
    <name type="scientific">Daldinia eschscholtzii</name>
    <dbReference type="NCBI Taxonomy" id="292717"/>
    <lineage>
        <taxon>Eukaryota</taxon>
        <taxon>Fungi</taxon>
        <taxon>Dikarya</taxon>
        <taxon>Ascomycota</taxon>
        <taxon>Pezizomycotina</taxon>
        <taxon>Sordariomycetes</taxon>
        <taxon>Xylariomycetidae</taxon>
        <taxon>Xylariales</taxon>
        <taxon>Hypoxylaceae</taxon>
        <taxon>Daldinia</taxon>
    </lineage>
</organism>
<dbReference type="Proteomes" id="UP001369815">
    <property type="component" value="Unassembled WGS sequence"/>
</dbReference>
<dbReference type="Gene3D" id="3.40.50.720">
    <property type="entry name" value="NAD(P)-binding Rossmann-like Domain"/>
    <property type="match status" value="1"/>
</dbReference>
<dbReference type="InterPro" id="IPR036291">
    <property type="entry name" value="NAD(P)-bd_dom_sf"/>
</dbReference>
<reference evidence="2 3" key="1">
    <citation type="journal article" date="2024" name="Front Chem Biol">
        <title>Unveiling the potential of Daldinia eschscholtzii MFLUCC 19-0629 through bioactivity and bioinformatics studies for enhanced sustainable agriculture production.</title>
        <authorList>
            <person name="Brooks S."/>
            <person name="Weaver J.A."/>
            <person name="Klomchit A."/>
            <person name="Alharthi S.A."/>
            <person name="Onlamun T."/>
            <person name="Nurani R."/>
            <person name="Vong T.K."/>
            <person name="Alberti F."/>
            <person name="Greco C."/>
        </authorList>
    </citation>
    <scope>NUCLEOTIDE SEQUENCE [LARGE SCALE GENOMIC DNA]</scope>
    <source>
        <strain evidence="2">MFLUCC 19-0629</strain>
    </source>
</reference>
<accession>A0AAX6ML22</accession>
<feature type="compositionally biased region" description="Basic residues" evidence="1">
    <location>
        <begin position="326"/>
        <end position="335"/>
    </location>
</feature>
<dbReference type="EMBL" id="JBANMG010000005">
    <property type="protein sequence ID" value="KAK6953319.1"/>
    <property type="molecule type" value="Genomic_DNA"/>
</dbReference>
<comment type="caution">
    <text evidence="2">The sequence shown here is derived from an EMBL/GenBank/DDBJ whole genome shotgun (WGS) entry which is preliminary data.</text>
</comment>
<dbReference type="SUPFAM" id="SSF51735">
    <property type="entry name" value="NAD(P)-binding Rossmann-fold domains"/>
    <property type="match status" value="1"/>
</dbReference>
<protein>
    <recommendedName>
        <fullName evidence="4">Short-chain dehydrogenase</fullName>
    </recommendedName>
</protein>